<reference evidence="2 3" key="1">
    <citation type="submission" date="2023-03" db="EMBL/GenBank/DDBJ databases">
        <title>YIM 152171 draft genome.</title>
        <authorList>
            <person name="Yang Z."/>
        </authorList>
    </citation>
    <scope>NUCLEOTIDE SEQUENCE [LARGE SCALE GENOMIC DNA]</scope>
    <source>
        <strain evidence="2 3">YIM 152171</strain>
    </source>
</reference>
<evidence type="ECO:0000259" key="1">
    <source>
        <dbReference type="Pfam" id="PF04273"/>
    </source>
</evidence>
<name>A0AAP3UYK0_9PROT</name>
<keyword evidence="2" id="KW-0808">Transferase</keyword>
<accession>A0AAP3UYK0</accession>
<dbReference type="RefSeq" id="WP_327787512.1">
    <property type="nucleotide sequence ID" value="NZ_JARGEQ010000008.1"/>
</dbReference>
<sequence length="147" mass="15647">MDQQRFRRLSDDFYVAPQLAAEDFAAAAALGIKTVLNNRPDGEDPSQLQSDAAARAAAEAGLAYHYLPVPSGGMSLEHVEAERVAIEEAQGPFLAYCRSGTRSCHLWAFVKAGSRPVEEIVAAAAAAGYDLQPAAQTIRTLATRNAS</sequence>
<dbReference type="GO" id="GO:0016740">
    <property type="term" value="F:transferase activity"/>
    <property type="evidence" value="ECO:0007669"/>
    <property type="project" value="UniProtKB-KW"/>
</dbReference>
<evidence type="ECO:0000313" key="3">
    <source>
        <dbReference type="Proteomes" id="UP001301140"/>
    </source>
</evidence>
<protein>
    <submittedName>
        <fullName evidence="2">TIGR01244 family sulfur transferase</fullName>
    </submittedName>
</protein>
<evidence type="ECO:0000313" key="2">
    <source>
        <dbReference type="EMBL" id="MDF1585101.1"/>
    </source>
</evidence>
<dbReference type="Gene3D" id="3.90.190.10">
    <property type="entry name" value="Protein tyrosine phosphatase superfamily"/>
    <property type="match status" value="1"/>
</dbReference>
<dbReference type="NCBIfam" id="TIGR01244">
    <property type="entry name" value="TIGR01244 family sulfur transferase"/>
    <property type="match status" value="1"/>
</dbReference>
<dbReference type="GO" id="GO:0016787">
    <property type="term" value="F:hydrolase activity"/>
    <property type="evidence" value="ECO:0007669"/>
    <property type="project" value="InterPro"/>
</dbReference>
<comment type="caution">
    <text evidence="2">The sequence shown here is derived from an EMBL/GenBank/DDBJ whole genome shotgun (WGS) entry which is preliminary data.</text>
</comment>
<keyword evidence="3" id="KW-1185">Reference proteome</keyword>
<dbReference type="EMBL" id="JARGEQ010000008">
    <property type="protein sequence ID" value="MDF1585101.1"/>
    <property type="molecule type" value="Genomic_DNA"/>
</dbReference>
<dbReference type="Proteomes" id="UP001301140">
    <property type="component" value="Unassembled WGS sequence"/>
</dbReference>
<proteinExistence type="predicted"/>
<dbReference type="InterPro" id="IPR005939">
    <property type="entry name" value="BLH_phosphatase-like"/>
</dbReference>
<gene>
    <name evidence="2" type="ORF">PZ740_01725</name>
</gene>
<dbReference type="AlphaFoldDB" id="A0AAP3UYK0"/>
<feature type="domain" description="Beta-lactamase hydrolase-like protein phosphatase-like" evidence="1">
    <location>
        <begin position="6"/>
        <end position="113"/>
    </location>
</feature>
<dbReference type="InterPro" id="IPR029021">
    <property type="entry name" value="Prot-tyrosine_phosphatase-like"/>
</dbReference>
<dbReference type="SUPFAM" id="SSF52799">
    <property type="entry name" value="(Phosphotyrosine protein) phosphatases II"/>
    <property type="match status" value="1"/>
</dbReference>
<organism evidence="2 3">
    <name type="scientific">Marinimicrococcus flavescens</name>
    <dbReference type="NCBI Taxonomy" id="3031815"/>
    <lineage>
        <taxon>Bacteria</taxon>
        <taxon>Pseudomonadati</taxon>
        <taxon>Pseudomonadota</taxon>
        <taxon>Alphaproteobacteria</taxon>
        <taxon>Geminicoccales</taxon>
        <taxon>Geminicoccaceae</taxon>
        <taxon>Marinimicrococcus</taxon>
    </lineage>
</organism>
<dbReference type="Pfam" id="PF04273">
    <property type="entry name" value="BLH_phosphatase"/>
    <property type="match status" value="1"/>
</dbReference>